<keyword evidence="16" id="KW-1185">Reference proteome</keyword>
<dbReference type="CDD" id="cd00771">
    <property type="entry name" value="ThrRS_core"/>
    <property type="match status" value="1"/>
</dbReference>
<dbReference type="PROSITE" id="PS50862">
    <property type="entry name" value="AA_TRNA_LIGASE_II"/>
    <property type="match status" value="1"/>
</dbReference>
<dbReference type="GO" id="GO:0005759">
    <property type="term" value="C:mitochondrial matrix"/>
    <property type="evidence" value="ECO:0007669"/>
    <property type="project" value="UniProtKB-SubCell"/>
</dbReference>
<evidence type="ECO:0000256" key="8">
    <source>
        <dbReference type="ARBA" id="ARBA00022946"/>
    </source>
</evidence>
<dbReference type="GO" id="GO:0005524">
    <property type="term" value="F:ATP binding"/>
    <property type="evidence" value="ECO:0007669"/>
    <property type="project" value="UniProtKB-KW"/>
</dbReference>
<dbReference type="Gene3D" id="3.30.930.10">
    <property type="entry name" value="Bira Bifunctional Protein, Domain 2"/>
    <property type="match status" value="1"/>
</dbReference>
<dbReference type="SUPFAM" id="SSF55681">
    <property type="entry name" value="Class II aaRS and biotin synthetases"/>
    <property type="match status" value="1"/>
</dbReference>
<dbReference type="InterPro" id="IPR045864">
    <property type="entry name" value="aa-tRNA-synth_II/BPL/LPL"/>
</dbReference>
<dbReference type="AlphaFoldDB" id="A0A2T7A651"/>
<comment type="catalytic activity">
    <reaction evidence="12">
        <text>tRNA(Thr) + L-threonine + ATP = L-threonyl-tRNA(Thr) + AMP + diphosphate + H(+)</text>
        <dbReference type="Rhea" id="RHEA:24624"/>
        <dbReference type="Rhea" id="RHEA-COMP:9670"/>
        <dbReference type="Rhea" id="RHEA-COMP:9704"/>
        <dbReference type="ChEBI" id="CHEBI:15378"/>
        <dbReference type="ChEBI" id="CHEBI:30616"/>
        <dbReference type="ChEBI" id="CHEBI:33019"/>
        <dbReference type="ChEBI" id="CHEBI:57926"/>
        <dbReference type="ChEBI" id="CHEBI:78442"/>
        <dbReference type="ChEBI" id="CHEBI:78534"/>
        <dbReference type="ChEBI" id="CHEBI:456215"/>
        <dbReference type="EC" id="6.1.1.3"/>
    </reaction>
</comment>
<dbReference type="InterPro" id="IPR036621">
    <property type="entry name" value="Anticodon-bd_dom_sf"/>
</dbReference>
<proteinExistence type="inferred from homology"/>
<dbReference type="NCBIfam" id="TIGR00418">
    <property type="entry name" value="thrS"/>
    <property type="match status" value="1"/>
</dbReference>
<dbReference type="GO" id="GO:0006435">
    <property type="term" value="P:threonyl-tRNA aminoacylation"/>
    <property type="evidence" value="ECO:0007669"/>
    <property type="project" value="InterPro"/>
</dbReference>
<dbReference type="InterPro" id="IPR002314">
    <property type="entry name" value="aa-tRNA-synt_IIb"/>
</dbReference>
<evidence type="ECO:0000256" key="6">
    <source>
        <dbReference type="ARBA" id="ARBA00022840"/>
    </source>
</evidence>
<keyword evidence="10" id="KW-0030">Aminoacyl-tRNA synthetase</keyword>
<feature type="domain" description="Aminoacyl-transfer RNA synthetases class-II family profile" evidence="14">
    <location>
        <begin position="93"/>
        <end position="399"/>
    </location>
</feature>
<evidence type="ECO:0000256" key="1">
    <source>
        <dbReference type="ARBA" id="ARBA00004305"/>
    </source>
</evidence>
<dbReference type="InterPro" id="IPR033728">
    <property type="entry name" value="ThrRS_core"/>
</dbReference>
<dbReference type="Pfam" id="PF00587">
    <property type="entry name" value="tRNA-synt_2b"/>
    <property type="match status" value="1"/>
</dbReference>
<keyword evidence="5" id="KW-0547">Nucleotide-binding</keyword>
<dbReference type="EMBL" id="NESQ01000017">
    <property type="protein sequence ID" value="PUU83155.1"/>
    <property type="molecule type" value="Genomic_DNA"/>
</dbReference>
<dbReference type="InterPro" id="IPR006195">
    <property type="entry name" value="aa-tRNA-synth_II"/>
</dbReference>
<evidence type="ECO:0000256" key="2">
    <source>
        <dbReference type="ARBA" id="ARBA00008226"/>
    </source>
</evidence>
<sequence>MRHPPPLTVRRLLITQSRLRQISSFRPIAHVSWSRPSHAFSQSRPHPADTTNPPSSSKPGHTSGSPPDHRLLAAAQDLLITHPVSPGSPLFLPHGSRIFNKLTSFIRSQYALYGYEEVITPTIYKKSLWETSGHWENYKGHMFKVTGRETEETEKQIAIGEQEKIEAEEEFGLKPMNCPGHCLLFKHAAGKLSLRDLPVRYADFSPLHRNENSGSLSGLTRVRRFHQDDAHIFCRPSQISQEISSTLQFIDSVYKVFHLPSYKLMLSTRPKQGYIGSLEEWNRAEAALKASLEESGQEWAINEGDGAFYGPKIDIILTDSDGKEHQTATIQLDFQLPQRFGLTYFAPAPVAEQQGILSTDPEELKESGFVTPVIIHRAILGSLERFLALLIEHYNGKWPFWLSPRQAIVIPVAMTDEIVRYARNVRKVVSGLPGETGRINANSPLAMSRRTFNVDIDESGGLFSRKVRAAKTKHYNYIIVVGEKNLNAKTVSLGPAFSQGQEHGDAGGVGRSLDMSMEEVYQRFVELENEYA</sequence>
<keyword evidence="7" id="KW-0648">Protein biosynthesis</keyword>
<evidence type="ECO:0000313" key="15">
    <source>
        <dbReference type="EMBL" id="PUU83155.1"/>
    </source>
</evidence>
<dbReference type="OrthoDB" id="5423599at2759"/>
<keyword evidence="6" id="KW-0067">ATP-binding</keyword>
<organism evidence="15 16">
    <name type="scientific">Tuber borchii</name>
    <name type="common">White truffle</name>
    <dbReference type="NCBI Taxonomy" id="42251"/>
    <lineage>
        <taxon>Eukaryota</taxon>
        <taxon>Fungi</taxon>
        <taxon>Dikarya</taxon>
        <taxon>Ascomycota</taxon>
        <taxon>Pezizomycotina</taxon>
        <taxon>Pezizomycetes</taxon>
        <taxon>Pezizales</taxon>
        <taxon>Tuberaceae</taxon>
        <taxon>Tuber</taxon>
    </lineage>
</organism>
<feature type="compositionally biased region" description="Polar residues" evidence="13">
    <location>
        <begin position="39"/>
        <end position="65"/>
    </location>
</feature>
<keyword evidence="4" id="KW-0436">Ligase</keyword>
<comment type="caution">
    <text evidence="15">The sequence shown here is derived from an EMBL/GenBank/DDBJ whole genome shotgun (WGS) entry which is preliminary data.</text>
</comment>
<evidence type="ECO:0000256" key="7">
    <source>
        <dbReference type="ARBA" id="ARBA00022917"/>
    </source>
</evidence>
<dbReference type="PANTHER" id="PTHR11451">
    <property type="entry name" value="THREONINE-TRNA LIGASE"/>
    <property type="match status" value="1"/>
</dbReference>
<dbReference type="GO" id="GO:0004829">
    <property type="term" value="F:threonine-tRNA ligase activity"/>
    <property type="evidence" value="ECO:0007669"/>
    <property type="project" value="UniProtKB-EC"/>
</dbReference>
<evidence type="ECO:0000259" key="14">
    <source>
        <dbReference type="PROSITE" id="PS50862"/>
    </source>
</evidence>
<keyword evidence="9" id="KW-0496">Mitochondrion</keyword>
<evidence type="ECO:0000256" key="9">
    <source>
        <dbReference type="ARBA" id="ARBA00023128"/>
    </source>
</evidence>
<evidence type="ECO:0000256" key="5">
    <source>
        <dbReference type="ARBA" id="ARBA00022741"/>
    </source>
</evidence>
<dbReference type="SUPFAM" id="SSF52954">
    <property type="entry name" value="Class II aaRS ABD-related"/>
    <property type="match status" value="1"/>
</dbReference>
<dbReference type="FunFam" id="3.30.930.10:FF:000039">
    <property type="entry name" value="Threonyl-tRNA synthetase, mitochondrial"/>
    <property type="match status" value="1"/>
</dbReference>
<comment type="subcellular location">
    <subcellularLocation>
        <location evidence="1">Mitochondrion matrix</location>
    </subcellularLocation>
</comment>
<name>A0A2T7A651_TUBBO</name>
<evidence type="ECO:0000256" key="11">
    <source>
        <dbReference type="ARBA" id="ARBA00031900"/>
    </source>
</evidence>
<dbReference type="InterPro" id="IPR004154">
    <property type="entry name" value="Anticodon-bd"/>
</dbReference>
<dbReference type="EC" id="6.1.1.3" evidence="3"/>
<dbReference type="STRING" id="42251.A0A2T7A651"/>
<reference evidence="15 16" key="1">
    <citation type="submission" date="2017-04" db="EMBL/GenBank/DDBJ databases">
        <title>Draft genome sequence of Tuber borchii Vittad., a whitish edible truffle.</title>
        <authorList>
            <consortium name="DOE Joint Genome Institute"/>
            <person name="Murat C."/>
            <person name="Kuo A."/>
            <person name="Barry K.W."/>
            <person name="Clum A."/>
            <person name="Dockter R.B."/>
            <person name="Fauchery L."/>
            <person name="Iotti M."/>
            <person name="Kohler A."/>
            <person name="Labutti K."/>
            <person name="Lindquist E.A."/>
            <person name="Lipzen A."/>
            <person name="Ohm R.A."/>
            <person name="Wang M."/>
            <person name="Grigoriev I.V."/>
            <person name="Zambonelli A."/>
            <person name="Martin F.M."/>
        </authorList>
    </citation>
    <scope>NUCLEOTIDE SEQUENCE [LARGE SCALE GENOMIC DNA]</scope>
    <source>
        <strain evidence="15 16">Tbo3840</strain>
    </source>
</reference>
<feature type="region of interest" description="Disordered" evidence="13">
    <location>
        <begin position="36"/>
        <end position="69"/>
    </location>
</feature>
<accession>A0A2T7A651</accession>
<evidence type="ECO:0000256" key="10">
    <source>
        <dbReference type="ARBA" id="ARBA00023146"/>
    </source>
</evidence>
<evidence type="ECO:0000256" key="12">
    <source>
        <dbReference type="ARBA" id="ARBA00049515"/>
    </source>
</evidence>
<dbReference type="Proteomes" id="UP000244722">
    <property type="component" value="Unassembled WGS sequence"/>
</dbReference>
<comment type="similarity">
    <text evidence="2">Belongs to the class-II aminoacyl-tRNA synthetase family.</text>
</comment>
<keyword evidence="8" id="KW-0809">Transit peptide</keyword>
<evidence type="ECO:0000256" key="13">
    <source>
        <dbReference type="SAM" id="MobiDB-lite"/>
    </source>
</evidence>
<dbReference type="InterPro" id="IPR002320">
    <property type="entry name" value="Thr-tRNA-ligase_IIa"/>
</dbReference>
<evidence type="ECO:0000313" key="16">
    <source>
        <dbReference type="Proteomes" id="UP000244722"/>
    </source>
</evidence>
<evidence type="ECO:0000256" key="4">
    <source>
        <dbReference type="ARBA" id="ARBA00022598"/>
    </source>
</evidence>
<gene>
    <name evidence="15" type="ORF">B9Z19DRAFT_965524</name>
</gene>
<dbReference type="PRINTS" id="PR01047">
    <property type="entry name" value="TRNASYNTHTHR"/>
</dbReference>
<dbReference type="PANTHER" id="PTHR11451:SF50">
    <property type="entry name" value="THREONINE--TRNA LIGASE, MITOCHONDRIAL"/>
    <property type="match status" value="1"/>
</dbReference>
<dbReference type="Pfam" id="PF03129">
    <property type="entry name" value="HGTP_anticodon"/>
    <property type="match status" value="1"/>
</dbReference>
<protein>
    <recommendedName>
        <fullName evidence="3">threonine--tRNA ligase</fullName>
        <ecNumber evidence="3">6.1.1.3</ecNumber>
    </recommendedName>
    <alternativeName>
        <fullName evidence="11">Threonyl-tRNA synthetase</fullName>
    </alternativeName>
</protein>
<evidence type="ECO:0000256" key="3">
    <source>
        <dbReference type="ARBA" id="ARBA00013163"/>
    </source>
</evidence>
<dbReference type="Gene3D" id="3.40.50.800">
    <property type="entry name" value="Anticodon-binding domain"/>
    <property type="match status" value="1"/>
</dbReference>